<evidence type="ECO:0000256" key="1">
    <source>
        <dbReference type="ARBA" id="ARBA00022884"/>
    </source>
</evidence>
<feature type="compositionally biased region" description="Low complexity" evidence="3">
    <location>
        <begin position="150"/>
        <end position="182"/>
    </location>
</feature>
<dbReference type="Gene3D" id="1.10.10.10">
    <property type="entry name" value="Winged helix-like DNA-binding domain superfamily/Winged helix DNA-binding domain"/>
    <property type="match status" value="1"/>
</dbReference>
<feature type="compositionally biased region" description="Low complexity" evidence="3">
    <location>
        <begin position="56"/>
        <end position="68"/>
    </location>
</feature>
<evidence type="ECO:0000313" key="5">
    <source>
        <dbReference type="EMBL" id="EDP45204.1"/>
    </source>
</evidence>
<organism evidence="5 6">
    <name type="scientific">Malassezia globosa (strain ATCC MYA-4612 / CBS 7966)</name>
    <name type="common">Dandruff-associated fungus</name>
    <dbReference type="NCBI Taxonomy" id="425265"/>
    <lineage>
        <taxon>Eukaryota</taxon>
        <taxon>Fungi</taxon>
        <taxon>Dikarya</taxon>
        <taxon>Basidiomycota</taxon>
        <taxon>Ustilaginomycotina</taxon>
        <taxon>Malasseziomycetes</taxon>
        <taxon>Malasseziales</taxon>
        <taxon>Malasseziaceae</taxon>
        <taxon>Malassezia</taxon>
    </lineage>
</organism>
<proteinExistence type="predicted"/>
<feature type="compositionally biased region" description="Polar residues" evidence="3">
    <location>
        <begin position="1"/>
        <end position="17"/>
    </location>
</feature>
<dbReference type="GeneID" id="5856724"/>
<dbReference type="AlphaFoldDB" id="A8PS48"/>
<feature type="region of interest" description="Disordered" evidence="3">
    <location>
        <begin position="222"/>
        <end position="273"/>
    </location>
</feature>
<feature type="compositionally biased region" description="Polar residues" evidence="3">
    <location>
        <begin position="27"/>
        <end position="47"/>
    </location>
</feature>
<feature type="region of interest" description="Disordered" evidence="3">
    <location>
        <begin position="359"/>
        <end position="462"/>
    </location>
</feature>
<comment type="caution">
    <text evidence="5">The sequence shown here is derived from an EMBL/GenBank/DDBJ whole genome shotgun (WGS) entry which is preliminary data.</text>
</comment>
<dbReference type="RefSeq" id="XP_001732418.1">
    <property type="nucleotide sequence ID" value="XM_001732366.1"/>
</dbReference>
<dbReference type="InterPro" id="IPR045180">
    <property type="entry name" value="La_dom_prot"/>
</dbReference>
<evidence type="ECO:0000259" key="4">
    <source>
        <dbReference type="PROSITE" id="PS50961"/>
    </source>
</evidence>
<dbReference type="SUPFAM" id="SSF46785">
    <property type="entry name" value="Winged helix' DNA-binding domain"/>
    <property type="match status" value="1"/>
</dbReference>
<feature type="compositionally biased region" description="Polar residues" evidence="3">
    <location>
        <begin position="130"/>
        <end position="149"/>
    </location>
</feature>
<dbReference type="Pfam" id="PF05383">
    <property type="entry name" value="La"/>
    <property type="match status" value="1"/>
</dbReference>
<keyword evidence="1 2" id="KW-0694">RNA-binding</keyword>
<dbReference type="InParanoid" id="A8PS48"/>
<name>A8PS48_MALGO</name>
<gene>
    <name evidence="5" type="ORF">MGL_0193</name>
</gene>
<dbReference type="KEGG" id="mgl:MGL_0193"/>
<dbReference type="PANTHER" id="PTHR22792:SF62">
    <property type="entry name" value="LA-RELATED PROTEIN 7"/>
    <property type="match status" value="1"/>
</dbReference>
<dbReference type="SMART" id="SM00715">
    <property type="entry name" value="LA"/>
    <property type="match status" value="1"/>
</dbReference>
<dbReference type="InterPro" id="IPR036390">
    <property type="entry name" value="WH_DNA-bd_sf"/>
</dbReference>
<reference evidence="5 6" key="1">
    <citation type="journal article" date="2007" name="Proc. Natl. Acad. Sci. U.S.A.">
        <title>Dandruff-associated Malassezia genomes reveal convergent and divergent virulence traits shared with plant and human fungal pathogens.</title>
        <authorList>
            <person name="Xu J."/>
            <person name="Saunders C.W."/>
            <person name="Hu P."/>
            <person name="Grant R.A."/>
            <person name="Boekhout T."/>
            <person name="Kuramae E.E."/>
            <person name="Kronstad J.W."/>
            <person name="Deangelis Y.M."/>
            <person name="Reeder N.L."/>
            <person name="Johnstone K.R."/>
            <person name="Leland M."/>
            <person name="Fieno A.M."/>
            <person name="Begley W.M."/>
            <person name="Sun Y."/>
            <person name="Lacey M.P."/>
            <person name="Chaudhary T."/>
            <person name="Keough T."/>
            <person name="Chu L."/>
            <person name="Sears R."/>
            <person name="Yuan B."/>
            <person name="Dawson T.L.Jr."/>
        </authorList>
    </citation>
    <scope>NUCLEOTIDE SEQUENCE [LARGE SCALE GENOMIC DNA]</scope>
    <source>
        <strain evidence="6">ATCC MYA-4612 / CBS 7966</strain>
    </source>
</reference>
<dbReference type="OrthoDB" id="340227at2759"/>
<feature type="compositionally biased region" description="Polar residues" evidence="3">
    <location>
        <begin position="69"/>
        <end position="97"/>
    </location>
</feature>
<feature type="compositionally biased region" description="Polar residues" evidence="3">
    <location>
        <begin position="408"/>
        <end position="424"/>
    </location>
</feature>
<feature type="compositionally biased region" description="Polar residues" evidence="3">
    <location>
        <begin position="251"/>
        <end position="266"/>
    </location>
</feature>
<evidence type="ECO:0000256" key="3">
    <source>
        <dbReference type="SAM" id="MobiDB-lite"/>
    </source>
</evidence>
<dbReference type="PROSITE" id="PS50961">
    <property type="entry name" value="HTH_LA"/>
    <property type="match status" value="1"/>
</dbReference>
<feature type="compositionally biased region" description="Low complexity" evidence="3">
    <location>
        <begin position="232"/>
        <end position="250"/>
    </location>
</feature>
<feature type="region of interest" description="Disordered" evidence="3">
    <location>
        <begin position="1"/>
        <end position="206"/>
    </location>
</feature>
<dbReference type="InterPro" id="IPR006630">
    <property type="entry name" value="La_HTH"/>
</dbReference>
<feature type="compositionally biased region" description="Low complexity" evidence="3">
    <location>
        <begin position="439"/>
        <end position="461"/>
    </location>
</feature>
<dbReference type="GO" id="GO:0003723">
    <property type="term" value="F:RNA binding"/>
    <property type="evidence" value="ECO:0007669"/>
    <property type="project" value="UniProtKB-UniRule"/>
</dbReference>
<dbReference type="OMA" id="AWIQRIF"/>
<keyword evidence="6" id="KW-1185">Reference proteome</keyword>
<protein>
    <recommendedName>
        <fullName evidence="4">HTH La-type RNA-binding domain-containing protein</fullName>
    </recommendedName>
</protein>
<feature type="compositionally biased region" description="Basic and acidic residues" evidence="3">
    <location>
        <begin position="187"/>
        <end position="204"/>
    </location>
</feature>
<dbReference type="CDD" id="cd07323">
    <property type="entry name" value="LAM"/>
    <property type="match status" value="1"/>
</dbReference>
<dbReference type="Proteomes" id="UP000008837">
    <property type="component" value="Unassembled WGS sequence"/>
</dbReference>
<feature type="domain" description="HTH La-type RNA-binding" evidence="4">
    <location>
        <begin position="523"/>
        <end position="629"/>
    </location>
</feature>
<dbReference type="EMBL" id="AAYY01000001">
    <property type="protein sequence ID" value="EDP45204.1"/>
    <property type="molecule type" value="Genomic_DNA"/>
</dbReference>
<dbReference type="VEuPathDB" id="FungiDB:MGL_0193"/>
<evidence type="ECO:0000256" key="2">
    <source>
        <dbReference type="PROSITE-ProRule" id="PRU00332"/>
    </source>
</evidence>
<sequence>MSSSAWTTNLSTGSEPNVSYAERLRQARSQSAGSKTRSSTSAQPQTTKRADPKLASSSPPQSSTGMSSKNNIRSIKSPNSKGTHVSNTAKTSDTYSAHTEEPPESSSQNVWELRMRRRSNRDTNRASDLFETSHQNSFKTGKTQTSIHQSASTKPAVTTTPPTTSTATAGSKASSASVTSSGNSSRHLLDITEQRPTEPDRSLEGADDDAWIQRIFMLNGGKTSPRFVKNQTGVPTHVPSPPTSQTTSDTQANFPGTPSASSSAPNRESPICTGWPQLVQTPKTWQPWVYQANTMPMYVMTPYGFYPSHTMAPVTNTDGSFSPRRSSDSYVQQNARQASHMPMGYAPYVSTHDMSDGALWSRRGRAGRGRGGGSSRAIPPTAPVQNGNHFSYAAVKSNRPSSLPGDATSPTSPVLTSVRQNNGTEESEDESIRSEPDASARISTAPATASSTTSTPTPSSALRMPAAAMPFMISPMHQRGSQLMPYSMPMFSYMLMDPAAQTNMSMHAASGQMNSNIGGGPLTLDSVALLQHLRSQVEFYFSEANLVSDFFLRQQMDKKGFVALETLLSFKRLRALLQNASKATQGDNLLTDERQKSLLCSALVWSQALELNETCTKVRRRNGWKSFVLSAEPLHKTTNG</sequence>
<accession>A8PS48</accession>
<evidence type="ECO:0000313" key="6">
    <source>
        <dbReference type="Proteomes" id="UP000008837"/>
    </source>
</evidence>
<dbReference type="InterPro" id="IPR036388">
    <property type="entry name" value="WH-like_DNA-bd_sf"/>
</dbReference>
<dbReference type="STRING" id="425265.A8PS48"/>
<dbReference type="PANTHER" id="PTHR22792">
    <property type="entry name" value="LUPUS LA PROTEIN-RELATED"/>
    <property type="match status" value="1"/>
</dbReference>